<name>A0A7J9SDW1_9EURY</name>
<organism evidence="2 3">
    <name type="scientific">Halobellus ruber</name>
    <dbReference type="NCBI Taxonomy" id="2761102"/>
    <lineage>
        <taxon>Archaea</taxon>
        <taxon>Methanobacteriati</taxon>
        <taxon>Methanobacteriota</taxon>
        <taxon>Stenosarchaea group</taxon>
        <taxon>Halobacteria</taxon>
        <taxon>Halobacteriales</taxon>
        <taxon>Haloferacaceae</taxon>
        <taxon>Halobellus</taxon>
    </lineage>
</organism>
<dbReference type="RefSeq" id="WP_185191112.1">
    <property type="nucleotide sequence ID" value="NZ_JACKXD010000001.1"/>
</dbReference>
<accession>A0A7J9SDW1</accession>
<evidence type="ECO:0008006" key="4">
    <source>
        <dbReference type="Google" id="ProtNLM"/>
    </source>
</evidence>
<gene>
    <name evidence="2" type="ORF">H5V44_00100</name>
</gene>
<feature type="transmembrane region" description="Helical" evidence="1">
    <location>
        <begin position="135"/>
        <end position="159"/>
    </location>
</feature>
<dbReference type="Gene3D" id="3.40.50.12580">
    <property type="match status" value="1"/>
</dbReference>
<comment type="caution">
    <text evidence="2">The sequence shown here is derived from an EMBL/GenBank/DDBJ whole genome shotgun (WGS) entry which is preliminary data.</text>
</comment>
<dbReference type="Proteomes" id="UP000546257">
    <property type="component" value="Unassembled WGS sequence"/>
</dbReference>
<keyword evidence="1" id="KW-1133">Transmembrane helix</keyword>
<dbReference type="EMBL" id="JACKXD010000001">
    <property type="protein sequence ID" value="MBB6644722.1"/>
    <property type="molecule type" value="Genomic_DNA"/>
</dbReference>
<sequence length="572" mass="63511">MTDSRTLRVIERDDDRDDANTFTVEPRLRSVPAQKFETIFREVSEADVETDTDLPLYGAIRIHFAFLFAQNEHPPMAITHLIVLYRLLDEYLDEHDYEAIACEDLSPDYQAVVADIAADHGLAVSGVERFGFHRLVVGFLIGMWGYLRLVVGQVVALILKPLLDGPTPTETVFVPHINRFDSIRPVLDAFDEPHEVVVPIATVSWLRSRTDRYAALHSYDPTPLDYFATPTTVFESLRRGFALTFEVLVTRRFDARIRTFLAESFGVTMPRTCWYLLGNLFAVHVPSLANAVVAEQMLTTLTPKNLVVGSLGSRQQSILYPAIDVGVNTYHVPHSATTGYELLPPTETVHFVTGEHVVDHLDSSAQTSGVDNLVPAGRPQLLGVADRDIAPRDDSAEDALRVVVATQRFPDAHREEFITDVLDGLEAAPVSIDVVVKIHPNESPRFYDAVIQDRPYPVQVAEAHLHELLAGADLAVTINSNVGLEAMVLGTPVVCVTQWSPLIRARPYATTGPVPVLRSRDDVTEFFAGLDRETVAELADIEREFVDEYYLHDNAADEIAGIICADGSHEKT</sequence>
<dbReference type="InterPro" id="IPR043148">
    <property type="entry name" value="TagF_C"/>
</dbReference>
<keyword evidence="1" id="KW-0812">Transmembrane</keyword>
<proteinExistence type="predicted"/>
<keyword evidence="3" id="KW-1185">Reference proteome</keyword>
<evidence type="ECO:0000256" key="1">
    <source>
        <dbReference type="SAM" id="Phobius"/>
    </source>
</evidence>
<protein>
    <recommendedName>
        <fullName evidence="4">Capsule polysaccharide biosynthesis protein</fullName>
    </recommendedName>
</protein>
<keyword evidence="1" id="KW-0472">Membrane</keyword>
<reference evidence="2 3" key="1">
    <citation type="submission" date="2020-08" db="EMBL/GenBank/DDBJ databases">
        <authorList>
            <person name="Seo M.-J."/>
        </authorList>
    </citation>
    <scope>NUCLEOTIDE SEQUENCE [LARGE SCALE GENOMIC DNA]</scope>
    <source>
        <strain evidence="2 3">MBLA0160</strain>
    </source>
</reference>
<evidence type="ECO:0000313" key="2">
    <source>
        <dbReference type="EMBL" id="MBB6644722.1"/>
    </source>
</evidence>
<dbReference type="SUPFAM" id="SSF53756">
    <property type="entry name" value="UDP-Glycosyltransferase/glycogen phosphorylase"/>
    <property type="match status" value="1"/>
</dbReference>
<evidence type="ECO:0000313" key="3">
    <source>
        <dbReference type="Proteomes" id="UP000546257"/>
    </source>
</evidence>
<dbReference type="AlphaFoldDB" id="A0A7J9SDW1"/>